<keyword evidence="10" id="KW-1185">Reference proteome</keyword>
<dbReference type="Pfam" id="PF01451">
    <property type="entry name" value="LMWPc"/>
    <property type="match status" value="1"/>
</dbReference>
<dbReference type="RefSeq" id="WP_009527506.1">
    <property type="nucleotide sequence ID" value="NZ_ALNK01000015.1"/>
</dbReference>
<evidence type="ECO:0000259" key="7">
    <source>
        <dbReference type="SMART" id="SM00226"/>
    </source>
</evidence>
<reference evidence="8 11" key="1">
    <citation type="submission" date="2012-05" db="EMBL/GenBank/DDBJ databases">
        <title>The Genome Sequence of Eubacteriaceae bacterium CM2.</title>
        <authorList>
            <consortium name="The Broad Institute Genome Sequencing Platform"/>
            <person name="Earl A."/>
            <person name="Ward D."/>
            <person name="Feldgarden M."/>
            <person name="Gevers D."/>
            <person name="Sizova M."/>
            <person name="Hazen A."/>
            <person name="Epstein S."/>
            <person name="Walker B."/>
            <person name="Young S.K."/>
            <person name="Zeng Q."/>
            <person name="Gargeya S."/>
            <person name="Fitzgerald M."/>
            <person name="Haas B."/>
            <person name="Abouelleil A."/>
            <person name="Alvarado L."/>
            <person name="Arachchi H.M."/>
            <person name="Berlin A."/>
            <person name="Chapman S.B."/>
            <person name="Goldberg J."/>
            <person name="Griggs A."/>
            <person name="Gujja S."/>
            <person name="Hansen M."/>
            <person name="Howarth C."/>
            <person name="Imamovic A."/>
            <person name="Larimer J."/>
            <person name="McCowen C."/>
            <person name="Montmayeur A."/>
            <person name="Murphy C."/>
            <person name="Neiman D."/>
            <person name="Pearson M."/>
            <person name="Priest M."/>
            <person name="Roberts A."/>
            <person name="Saif S."/>
            <person name="Shea T."/>
            <person name="Sisk P."/>
            <person name="Sykes S."/>
            <person name="Wortman J."/>
            <person name="Nusbaum C."/>
            <person name="Birren B."/>
        </authorList>
    </citation>
    <scope>NUCLEOTIDE SEQUENCE [LARGE SCALE GENOMIC DNA]</scope>
    <source>
        <strain evidence="8 11">CM2</strain>
    </source>
</reference>
<dbReference type="PANTHER" id="PTHR11717">
    <property type="entry name" value="LOW MOLECULAR WEIGHT PROTEIN TYROSINE PHOSPHATASE"/>
    <property type="match status" value="1"/>
</dbReference>
<dbReference type="InterPro" id="IPR023485">
    <property type="entry name" value="Ptyr_pPase"/>
</dbReference>
<feature type="active site" description="Nucleophile" evidence="6">
    <location>
        <position position="8"/>
    </location>
</feature>
<organism evidence="9 10">
    <name type="scientific">Peptoanaerobacter stomatis</name>
    <dbReference type="NCBI Taxonomy" id="796937"/>
    <lineage>
        <taxon>Bacteria</taxon>
        <taxon>Bacillati</taxon>
        <taxon>Bacillota</taxon>
        <taxon>Clostridia</taxon>
        <taxon>Peptostreptococcales</taxon>
        <taxon>Filifactoraceae</taxon>
        <taxon>Peptoanaerobacter</taxon>
    </lineage>
</organism>
<dbReference type="EC" id="3.1.3.48" evidence="2"/>
<comment type="catalytic activity">
    <reaction evidence="5">
        <text>O-phospho-L-tyrosyl-[protein] + H2O = L-tyrosyl-[protein] + phosphate</text>
        <dbReference type="Rhea" id="RHEA:10684"/>
        <dbReference type="Rhea" id="RHEA-COMP:10136"/>
        <dbReference type="Rhea" id="RHEA-COMP:20101"/>
        <dbReference type="ChEBI" id="CHEBI:15377"/>
        <dbReference type="ChEBI" id="CHEBI:43474"/>
        <dbReference type="ChEBI" id="CHEBI:46858"/>
        <dbReference type="ChEBI" id="CHEBI:61978"/>
        <dbReference type="EC" id="3.1.3.48"/>
    </reaction>
</comment>
<feature type="active site" evidence="6">
    <location>
        <position position="14"/>
    </location>
</feature>
<evidence type="ECO:0000313" key="8">
    <source>
        <dbReference type="EMBL" id="EHL16657.1"/>
    </source>
</evidence>
<dbReference type="Proteomes" id="UP000017818">
    <property type="component" value="Unassembled WGS sequence"/>
</dbReference>
<dbReference type="InterPro" id="IPR017867">
    <property type="entry name" value="Tyr_phospatase_low_mol_wt"/>
</dbReference>
<accession>V9HPY5</accession>
<evidence type="ECO:0000313" key="9">
    <source>
        <dbReference type="EMBL" id="EJU23606.1"/>
    </source>
</evidence>
<evidence type="ECO:0000256" key="4">
    <source>
        <dbReference type="ARBA" id="ARBA00022912"/>
    </source>
</evidence>
<reference evidence="9 10" key="2">
    <citation type="submission" date="2012-07" db="EMBL/GenBank/DDBJ databases">
        <authorList>
            <person name="Durkin A.S."/>
            <person name="McCorrison J."/>
            <person name="Torralba M."/>
            <person name="Gillis M."/>
            <person name="Methe B."/>
            <person name="Sutton G."/>
            <person name="Nelson K.E."/>
        </authorList>
    </citation>
    <scope>NUCLEOTIDE SEQUENCE [LARGE SCALE GENOMIC DNA]</scope>
    <source>
        <strain evidence="9 10">OBRC8</strain>
    </source>
</reference>
<dbReference type="HOGENOM" id="CLU_071415_2_3_9"/>
<comment type="similarity">
    <text evidence="1">Belongs to the low molecular weight phosphotyrosine protein phosphatase family.</text>
</comment>
<accession>J4WDZ5</accession>
<dbReference type="OrthoDB" id="9784339at2"/>
<evidence type="ECO:0000313" key="11">
    <source>
        <dbReference type="Proteomes" id="UP000017818"/>
    </source>
</evidence>
<evidence type="ECO:0000256" key="3">
    <source>
        <dbReference type="ARBA" id="ARBA00022801"/>
    </source>
</evidence>
<gene>
    <name evidence="9" type="ORF">HMPREF1143_2230</name>
    <name evidence="8" type="ORF">HMPREF9630_01856</name>
</gene>
<dbReference type="PANTHER" id="PTHR11717:SF7">
    <property type="entry name" value="LOW MOLECULAR WEIGHT PHOSPHOTYROSINE PROTEIN PHOSPHATASE"/>
    <property type="match status" value="1"/>
</dbReference>
<dbReference type="InterPro" id="IPR036196">
    <property type="entry name" value="Ptyr_pPase_sf"/>
</dbReference>
<dbReference type="EMBL" id="ALNK01000015">
    <property type="protein sequence ID" value="EJU23606.1"/>
    <property type="molecule type" value="Genomic_DNA"/>
</dbReference>
<dbReference type="CDD" id="cd16343">
    <property type="entry name" value="LMWPTP"/>
    <property type="match status" value="1"/>
</dbReference>
<evidence type="ECO:0000256" key="5">
    <source>
        <dbReference type="ARBA" id="ARBA00051722"/>
    </source>
</evidence>
<proteinExistence type="inferred from homology"/>
<protein>
    <recommendedName>
        <fullName evidence="2">protein-tyrosine-phosphatase</fullName>
        <ecNumber evidence="2">3.1.3.48</ecNumber>
    </recommendedName>
</protein>
<dbReference type="SMART" id="SM00226">
    <property type="entry name" value="LMWPc"/>
    <property type="match status" value="1"/>
</dbReference>
<comment type="caution">
    <text evidence="9">The sequence shown here is derived from an EMBL/GenBank/DDBJ whole genome shotgun (WGS) entry which is preliminary data.</text>
</comment>
<dbReference type="EMBL" id="AFZF02000008">
    <property type="protein sequence ID" value="EHL16657.1"/>
    <property type="molecule type" value="Genomic_DNA"/>
</dbReference>
<dbReference type="Proteomes" id="UP000005244">
    <property type="component" value="Unassembled WGS sequence"/>
</dbReference>
<dbReference type="PRINTS" id="PR00719">
    <property type="entry name" value="LMWPTPASE"/>
</dbReference>
<evidence type="ECO:0000313" key="10">
    <source>
        <dbReference type="Proteomes" id="UP000005244"/>
    </source>
</evidence>
<dbReference type="InterPro" id="IPR050438">
    <property type="entry name" value="LMW_PTPase"/>
</dbReference>
<evidence type="ECO:0000256" key="2">
    <source>
        <dbReference type="ARBA" id="ARBA00013064"/>
    </source>
</evidence>
<dbReference type="GO" id="GO:0004725">
    <property type="term" value="F:protein tyrosine phosphatase activity"/>
    <property type="evidence" value="ECO:0007669"/>
    <property type="project" value="UniProtKB-EC"/>
</dbReference>
<keyword evidence="4" id="KW-0904">Protein phosphatase</keyword>
<dbReference type="SUPFAM" id="SSF52788">
    <property type="entry name" value="Phosphotyrosine protein phosphatases I"/>
    <property type="match status" value="1"/>
</dbReference>
<keyword evidence="3" id="KW-0378">Hydrolase</keyword>
<dbReference type="AlphaFoldDB" id="J4WDZ5"/>
<feature type="domain" description="Phosphotyrosine protein phosphatase I" evidence="7">
    <location>
        <begin position="2"/>
        <end position="145"/>
    </location>
</feature>
<feature type="active site" description="Proton donor" evidence="6">
    <location>
        <position position="121"/>
    </location>
</feature>
<dbReference type="Gene3D" id="3.40.50.2300">
    <property type="match status" value="1"/>
</dbReference>
<sequence>MIRVMFVCHGNICRSTMAQCVFADMVQKRNIADNFIIESAGTSTEEIGNPIHRGTVNKLVQVGINIIEHRAVQLKKSDLEKYDYFIAMDSANVRNMKKILGNNANISLLLEYTNSKRDIADPWYTGNFDETYNDIVLGLEGFLNYLGY</sequence>
<name>J4WDZ5_9FIRM</name>
<dbReference type="PATRIC" id="fig|796939.3.peg.1376"/>
<evidence type="ECO:0000256" key="1">
    <source>
        <dbReference type="ARBA" id="ARBA00011063"/>
    </source>
</evidence>
<evidence type="ECO:0000256" key="6">
    <source>
        <dbReference type="PIRSR" id="PIRSR617867-1"/>
    </source>
</evidence>